<reference evidence="1" key="2">
    <citation type="submission" date="2015-08" db="EMBL/GenBank/DDBJ databases">
        <authorList>
            <person name="Babu N.S."/>
            <person name="Beckwith C.J."/>
            <person name="Beseler K.G."/>
            <person name="Brison A."/>
            <person name="Carone J.V."/>
            <person name="Caskin T.P."/>
            <person name="Diamond M."/>
            <person name="Durham M.E."/>
            <person name="Foxe J.M."/>
            <person name="Go M."/>
            <person name="Henderson B.A."/>
            <person name="Jones I.B."/>
            <person name="McGettigan J.A."/>
            <person name="Micheletti S.J."/>
            <person name="Nasrallah M.E."/>
            <person name="Ortiz D."/>
            <person name="Piller C.R."/>
            <person name="Privatt S.R."/>
            <person name="Schneider S.L."/>
            <person name="Sharp S."/>
            <person name="Smith T.C."/>
            <person name="Stanton J.D."/>
            <person name="Ullery H.E."/>
            <person name="Wilson R.J."/>
            <person name="Serrano M.G."/>
            <person name="Buck G."/>
            <person name="Lee V."/>
            <person name="Wang Y."/>
            <person name="Carvalho R."/>
            <person name="Voegtly L."/>
            <person name="Shi R."/>
            <person name="Duckworth R."/>
            <person name="Johnson A."/>
            <person name="Loviza R."/>
            <person name="Walstead R."/>
            <person name="Shah Z."/>
            <person name="Kiflezghi M."/>
            <person name="Wade K."/>
            <person name="Ball S.L."/>
            <person name="Bradley K.W."/>
            <person name="Asai D.J."/>
            <person name="Bowman C.A."/>
            <person name="Russell D.A."/>
            <person name="Pope W.H."/>
            <person name="Jacobs-Sera D."/>
            <person name="Hendrix R.W."/>
            <person name="Hatfull G.F."/>
        </authorList>
    </citation>
    <scope>NUCLEOTIDE SEQUENCE [LARGE SCALE GENOMIC DNA]</scope>
</reference>
<sequence>MSDRFSLFSLSKISISDLLMLKEKKCENKIENAKFITKSSNLEDIFTEDFKQKMERNKICLSVKAQGDVLTHFPLFLNKPFTSNENNKSLSGTIDTKKENLHLNQTNNSAISKKRSKINKIIETNIGDHLIYEMKINKNRFARKELTSTKLIWNSIQENIKSIISSTE</sequence>
<reference evidence="2 3" key="1">
    <citation type="submission" date="2014-11" db="EMBL/GenBank/DDBJ databases">
        <title>Comparative genomic analysis of Cryptosporidium hominis reveals occurrence of genetic recombination in virulent subtypes.</title>
        <authorList>
            <person name="Guo Y."/>
            <person name="Tang K."/>
            <person name="Frace M."/>
            <person name="Li N."/>
            <person name="Roellig D.M."/>
            <person name="Sammons S."/>
            <person name="Knipe K."/>
            <person name="Rowe L."/>
            <person name="Feng Y."/>
            <person name="Xiao L."/>
        </authorList>
    </citation>
    <scope>NUCLEOTIDE SEQUENCE [LARGE SCALE GENOMIC DNA]</scope>
    <source>
        <strain evidence="2">30976</strain>
    </source>
</reference>
<dbReference type="VEuPathDB" id="CryptoDB:GY17_00002186"/>
<evidence type="ECO:0000313" key="1">
    <source>
        <dbReference type="EMBL" id="CUV04589.1"/>
    </source>
</evidence>
<dbReference type="VEuPathDB" id="CryptoDB:CHUDEA2_2330"/>
<dbReference type="Proteomes" id="UP000199752">
    <property type="component" value="Chromosome 2"/>
</dbReference>
<dbReference type="VEuPathDB" id="CryptoDB:Chro.20249"/>
<name>A0A0S4TBI4_CRYHO</name>
<dbReference type="OrthoDB" id="343287at2759"/>
<accession>A0A0S4TBI4</accession>
<dbReference type="Proteomes" id="UP001429100">
    <property type="component" value="Unassembled WGS sequence"/>
</dbReference>
<organism evidence="1">
    <name type="scientific">Cryptosporidium hominis</name>
    <dbReference type="NCBI Taxonomy" id="237895"/>
    <lineage>
        <taxon>Eukaryota</taxon>
        <taxon>Sar</taxon>
        <taxon>Alveolata</taxon>
        <taxon>Apicomplexa</taxon>
        <taxon>Conoidasida</taxon>
        <taxon>Coccidia</taxon>
        <taxon>Eucoccidiorida</taxon>
        <taxon>Eimeriorina</taxon>
        <taxon>Cryptosporidiidae</taxon>
        <taxon>Cryptosporidium</taxon>
    </lineage>
</organism>
<reference evidence="2 3" key="3">
    <citation type="submission" date="2017-10" db="EMBL/GenBank/DDBJ databases">
        <title>Consistent, comparative and evidence-based genome annotation and re-annotation for the closely-related species, Cryptosporidium parvum, C. hominis and C. tyzzeri.</title>
        <authorList>
            <person name="Baptista R.P."/>
            <person name="Li Y."/>
            <person name="Sateriale A."/>
            <person name="Striepen B."/>
            <person name="Kissinger J.C."/>
        </authorList>
    </citation>
    <scope>NUCLEOTIDE SEQUENCE [LARGE SCALE GENOMIC DNA]</scope>
    <source>
        <strain evidence="2">30976</strain>
    </source>
</reference>
<keyword evidence="3" id="KW-1185">Reference proteome</keyword>
<dbReference type="VEuPathDB" id="CryptoDB:ChTU502y2012_366g0075"/>
<evidence type="ECO:0000313" key="3">
    <source>
        <dbReference type="Proteomes" id="UP001429100"/>
    </source>
</evidence>
<evidence type="ECO:0000313" key="2">
    <source>
        <dbReference type="EMBL" id="PPS95106.1"/>
    </source>
</evidence>
<dbReference type="EMBL" id="LN877948">
    <property type="protein sequence ID" value="CUV04589.1"/>
    <property type="molecule type" value="Genomic_DNA"/>
</dbReference>
<dbReference type="AlphaFoldDB" id="A0A0S4TBI4"/>
<dbReference type="EMBL" id="JTAI01000039">
    <property type="protein sequence ID" value="PPS95106.1"/>
    <property type="molecule type" value="Genomic_DNA"/>
</dbReference>
<protein>
    <submittedName>
        <fullName evidence="1">Uncharacterized protein</fullName>
    </submittedName>
</protein>
<proteinExistence type="predicted"/>
<gene>
    <name evidence="1" type="ORF">CHUDEA2_2330</name>
    <name evidence="2" type="ORF">GY17_00002186</name>
</gene>